<sequence length="138" mass="16023">MTLIAIRTTYRCLFANPNRRIFLHYSTCNFRTHRKTPITKLLYQIGLFPRSVRATETRFDAGLFLSNTAPSLCNDCHWIIACRVKSKCAAVLSINIHLIHYVVTLLFLYITIHFFIKHINDLIYSSLLVTFLSSLIEI</sequence>
<evidence type="ECO:0000313" key="3">
    <source>
        <dbReference type="Proteomes" id="UP000251647"/>
    </source>
</evidence>
<protein>
    <submittedName>
        <fullName evidence="2">Uncharacterized protein</fullName>
    </submittedName>
</protein>
<name>A0A2X1YFM8_PHODM</name>
<dbReference type="Proteomes" id="UP000251647">
    <property type="component" value="Unassembled WGS sequence"/>
</dbReference>
<keyword evidence="1" id="KW-1133">Transmembrane helix</keyword>
<reference evidence="2 3" key="1">
    <citation type="submission" date="2018-06" db="EMBL/GenBank/DDBJ databases">
        <authorList>
            <consortium name="Pathogen Informatics"/>
            <person name="Doyle S."/>
        </authorList>
    </citation>
    <scope>NUCLEOTIDE SEQUENCE [LARGE SCALE GENOMIC DNA]</scope>
    <source>
        <strain evidence="2 3">NCTC11647</strain>
    </source>
</reference>
<accession>A0A2X1YFM8</accession>
<keyword evidence="1" id="KW-0472">Membrane</keyword>
<gene>
    <name evidence="2" type="ORF">NCTC11647_04675</name>
</gene>
<proteinExistence type="predicted"/>
<evidence type="ECO:0000313" key="2">
    <source>
        <dbReference type="EMBL" id="SPY46301.1"/>
    </source>
</evidence>
<organism evidence="2 3">
    <name type="scientific">Photobacterium damselae</name>
    <dbReference type="NCBI Taxonomy" id="38293"/>
    <lineage>
        <taxon>Bacteria</taxon>
        <taxon>Pseudomonadati</taxon>
        <taxon>Pseudomonadota</taxon>
        <taxon>Gammaproteobacteria</taxon>
        <taxon>Vibrionales</taxon>
        <taxon>Vibrionaceae</taxon>
        <taxon>Photobacterium</taxon>
    </lineage>
</organism>
<dbReference type="EMBL" id="UATL01000010">
    <property type="protein sequence ID" value="SPY46301.1"/>
    <property type="molecule type" value="Genomic_DNA"/>
</dbReference>
<dbReference type="AlphaFoldDB" id="A0A2X1YFM8"/>
<keyword evidence="1" id="KW-0812">Transmembrane</keyword>
<evidence type="ECO:0000256" key="1">
    <source>
        <dbReference type="SAM" id="Phobius"/>
    </source>
</evidence>
<feature type="transmembrane region" description="Helical" evidence="1">
    <location>
        <begin position="98"/>
        <end position="116"/>
    </location>
</feature>